<reference evidence="1" key="2">
    <citation type="submission" date="2022-06" db="UniProtKB">
        <authorList>
            <consortium name="EnsemblMetazoa"/>
        </authorList>
    </citation>
    <scope>IDENTIFICATION</scope>
    <source>
        <strain evidence="1">DF5081</strain>
    </source>
</reference>
<organism evidence="1 2">
    <name type="scientific">Caenorhabditis japonica</name>
    <dbReference type="NCBI Taxonomy" id="281687"/>
    <lineage>
        <taxon>Eukaryota</taxon>
        <taxon>Metazoa</taxon>
        <taxon>Ecdysozoa</taxon>
        <taxon>Nematoda</taxon>
        <taxon>Chromadorea</taxon>
        <taxon>Rhabditida</taxon>
        <taxon>Rhabditina</taxon>
        <taxon>Rhabditomorpha</taxon>
        <taxon>Rhabditoidea</taxon>
        <taxon>Rhabditidae</taxon>
        <taxon>Peloderinae</taxon>
        <taxon>Caenorhabditis</taxon>
    </lineage>
</organism>
<name>A0A8R1I2R9_CAEJA</name>
<dbReference type="AlphaFoldDB" id="A0A8R1I2R9"/>
<evidence type="ECO:0000313" key="2">
    <source>
        <dbReference type="Proteomes" id="UP000005237"/>
    </source>
</evidence>
<protein>
    <submittedName>
        <fullName evidence="1">Uncharacterized protein</fullName>
    </submittedName>
</protein>
<dbReference type="Gene3D" id="3.30.420.10">
    <property type="entry name" value="Ribonuclease H-like superfamily/Ribonuclease H"/>
    <property type="match status" value="1"/>
</dbReference>
<sequence>MRTRDSAHFFVGDHANTVIFEETQTVCPGLVDSLADCSYNVTCPHGLTCYRDVKPTKAGIGACCSSHCPGTDMTQGKDYEESGQTMNVYCTSSLRFYEQDGHSAGGCCPVPHSAILFLENGEQLAEDEFIFPSGWKNNGSSGVHVKRCCSQGDCRNDEYCGKVRHPGTLKIAMKAWGSQLCSHENYETTEIVRFCFKKPFDVIDDHLIHNNDYENLDLCETEANCTRSSDYCEKSPGRKFGACVPIWTLISNSNAVDAHVYGNQGCETDEQCNRAARATKLVVKCVQCKAKHIALKTRLNIQTSGIQVLPYLPYSPDLAPTDYNLVHS</sequence>
<dbReference type="GO" id="GO:0003676">
    <property type="term" value="F:nucleic acid binding"/>
    <property type="evidence" value="ECO:0007669"/>
    <property type="project" value="InterPro"/>
</dbReference>
<dbReference type="InterPro" id="IPR036397">
    <property type="entry name" value="RNaseH_sf"/>
</dbReference>
<reference evidence="2" key="1">
    <citation type="submission" date="2010-08" db="EMBL/GenBank/DDBJ databases">
        <authorList>
            <consortium name="Caenorhabditis japonica Sequencing Consortium"/>
            <person name="Wilson R.K."/>
        </authorList>
    </citation>
    <scope>NUCLEOTIDE SEQUENCE [LARGE SCALE GENOMIC DNA]</scope>
    <source>
        <strain evidence="2">DF5081</strain>
    </source>
</reference>
<accession>A0A8R1I2R9</accession>
<proteinExistence type="predicted"/>
<keyword evidence="2" id="KW-1185">Reference proteome</keyword>
<dbReference type="EnsemblMetazoa" id="CJA14001c.1">
    <property type="protein sequence ID" value="CJA14001c.1"/>
    <property type="gene ID" value="WBGene00133205"/>
</dbReference>
<evidence type="ECO:0000313" key="1">
    <source>
        <dbReference type="EnsemblMetazoa" id="CJA14001c.1"/>
    </source>
</evidence>
<dbReference type="Proteomes" id="UP000005237">
    <property type="component" value="Unassembled WGS sequence"/>
</dbReference>